<dbReference type="Proteomes" id="UP001446871">
    <property type="component" value="Unassembled WGS sequence"/>
</dbReference>
<accession>A0ABR1VA31</accession>
<dbReference type="PANTHER" id="PTHR33606">
    <property type="entry name" value="PROTEIN YCII"/>
    <property type="match status" value="1"/>
</dbReference>
<protein>
    <recommendedName>
        <fullName evidence="1">YCII-related domain-containing protein</fullName>
    </recommendedName>
</protein>
<dbReference type="Gene3D" id="3.30.70.1060">
    <property type="entry name" value="Dimeric alpha+beta barrel"/>
    <property type="match status" value="1"/>
</dbReference>
<dbReference type="Pfam" id="PF03795">
    <property type="entry name" value="YCII"/>
    <property type="match status" value="1"/>
</dbReference>
<dbReference type="PANTHER" id="PTHR33606:SF3">
    <property type="entry name" value="PROTEIN YCII"/>
    <property type="match status" value="1"/>
</dbReference>
<sequence length="190" mass="20776">MPPSPMAAAPFRFFTPRSLVGITPRRLVYTTSTFQPSAAIRTFTPSFSLLPFFKPSFLGKVTSARAMSSSSAPAKPAIMAPPPGKFEFLVVVPDKPGMQAKRLEVRPKHFEGLTKHIESGVMKMGGAALGAVPQGDDPTKWDFAGSTVVMVAESVEEVRALLEKDIYTTSGVWDMEKVQIWPVKLAFRYP</sequence>
<organism evidence="2 3">
    <name type="scientific">Apiospora saccharicola</name>
    <dbReference type="NCBI Taxonomy" id="335842"/>
    <lineage>
        <taxon>Eukaryota</taxon>
        <taxon>Fungi</taxon>
        <taxon>Dikarya</taxon>
        <taxon>Ascomycota</taxon>
        <taxon>Pezizomycotina</taxon>
        <taxon>Sordariomycetes</taxon>
        <taxon>Xylariomycetidae</taxon>
        <taxon>Amphisphaeriales</taxon>
        <taxon>Apiosporaceae</taxon>
        <taxon>Apiospora</taxon>
    </lineage>
</organism>
<reference evidence="2 3" key="1">
    <citation type="submission" date="2023-01" db="EMBL/GenBank/DDBJ databases">
        <title>Analysis of 21 Apiospora genomes using comparative genomics revels a genus with tremendous synthesis potential of carbohydrate active enzymes and secondary metabolites.</title>
        <authorList>
            <person name="Sorensen T."/>
        </authorList>
    </citation>
    <scope>NUCLEOTIDE SEQUENCE [LARGE SCALE GENOMIC DNA]</scope>
    <source>
        <strain evidence="2 3">CBS 83171</strain>
    </source>
</reference>
<dbReference type="SUPFAM" id="SSF54909">
    <property type="entry name" value="Dimeric alpha+beta barrel"/>
    <property type="match status" value="1"/>
</dbReference>
<gene>
    <name evidence="2" type="ORF">PG996_007184</name>
</gene>
<comment type="caution">
    <text evidence="2">The sequence shown here is derived from an EMBL/GenBank/DDBJ whole genome shotgun (WGS) entry which is preliminary data.</text>
</comment>
<dbReference type="InterPro" id="IPR011008">
    <property type="entry name" value="Dimeric_a/b-barrel"/>
</dbReference>
<evidence type="ECO:0000313" key="3">
    <source>
        <dbReference type="Proteomes" id="UP001446871"/>
    </source>
</evidence>
<evidence type="ECO:0000259" key="1">
    <source>
        <dbReference type="Pfam" id="PF03795"/>
    </source>
</evidence>
<feature type="domain" description="YCII-related" evidence="1">
    <location>
        <begin position="88"/>
        <end position="181"/>
    </location>
</feature>
<evidence type="ECO:0000313" key="2">
    <source>
        <dbReference type="EMBL" id="KAK8068072.1"/>
    </source>
</evidence>
<name>A0ABR1VA31_9PEZI</name>
<dbReference type="EMBL" id="JAQQWM010000004">
    <property type="protein sequence ID" value="KAK8068072.1"/>
    <property type="molecule type" value="Genomic_DNA"/>
</dbReference>
<dbReference type="InterPro" id="IPR051807">
    <property type="entry name" value="Sec-metab_biosynth-assoc"/>
</dbReference>
<dbReference type="InterPro" id="IPR005545">
    <property type="entry name" value="YCII"/>
</dbReference>
<proteinExistence type="predicted"/>
<keyword evidence="3" id="KW-1185">Reference proteome</keyword>